<gene>
    <name evidence="1" type="ORF">HTAM1171_LOCUS302</name>
</gene>
<dbReference type="EMBL" id="HBGV01000450">
    <property type="protein sequence ID" value="CAD9466177.1"/>
    <property type="molecule type" value="Transcribed_RNA"/>
</dbReference>
<dbReference type="AlphaFoldDB" id="A0A7S2DW78"/>
<accession>A0A7S2DW78</accession>
<proteinExistence type="predicted"/>
<reference evidence="1" key="1">
    <citation type="submission" date="2021-01" db="EMBL/GenBank/DDBJ databases">
        <authorList>
            <person name="Corre E."/>
            <person name="Pelletier E."/>
            <person name="Niang G."/>
            <person name="Scheremetjew M."/>
            <person name="Finn R."/>
            <person name="Kale V."/>
            <person name="Holt S."/>
            <person name="Cochrane G."/>
            <person name="Meng A."/>
            <person name="Brown T."/>
            <person name="Cohen L."/>
        </authorList>
    </citation>
    <scope>NUCLEOTIDE SEQUENCE</scope>
    <source>
        <strain evidence="1">CCMP826</strain>
    </source>
</reference>
<protein>
    <submittedName>
        <fullName evidence="1">Uncharacterized protein</fullName>
    </submittedName>
</protein>
<organism evidence="1">
    <name type="scientific">Helicotheca tamesis</name>
    <dbReference type="NCBI Taxonomy" id="374047"/>
    <lineage>
        <taxon>Eukaryota</taxon>
        <taxon>Sar</taxon>
        <taxon>Stramenopiles</taxon>
        <taxon>Ochrophyta</taxon>
        <taxon>Bacillariophyta</taxon>
        <taxon>Mediophyceae</taxon>
        <taxon>Lithodesmiophycidae</taxon>
        <taxon>Lithodesmiales</taxon>
        <taxon>Lithodesmiaceae</taxon>
        <taxon>Helicotheca</taxon>
    </lineage>
</organism>
<name>A0A7S2DW78_9STRA</name>
<sequence length="202" mass="22984">MDEPEECDRAPFRDVTNTATTNNCCSSKTELNVIGQNSSEDHTCVYARAGFYSTVCIDRPELYPDIETVARCKPTQKTRECELQTTSDPHFFFLCKPKNSSHSSGRLPISPSLSFRPRRQQNCHSPRNLFTPPPRVRVDPCNKTNQERKGVIHGDDMEIPEFIPCDSRGNCREYECLGSPEIAGVDNVFFLMYPRDLKKLAE</sequence>
<evidence type="ECO:0000313" key="1">
    <source>
        <dbReference type="EMBL" id="CAD9466177.1"/>
    </source>
</evidence>